<dbReference type="GO" id="GO:0045436">
    <property type="term" value="F:lycopene beta cyclase activity"/>
    <property type="evidence" value="ECO:0007669"/>
    <property type="project" value="InterPro"/>
</dbReference>
<dbReference type="Gene3D" id="3.50.50.60">
    <property type="entry name" value="FAD/NAD(P)-binding domain"/>
    <property type="match status" value="1"/>
</dbReference>
<evidence type="ECO:0000313" key="3">
    <source>
        <dbReference type="Proteomes" id="UP000269692"/>
    </source>
</evidence>
<dbReference type="GO" id="GO:0016705">
    <property type="term" value="F:oxidoreductase activity, acting on paired donors, with incorporation or reduction of molecular oxygen"/>
    <property type="evidence" value="ECO:0007669"/>
    <property type="project" value="InterPro"/>
</dbReference>
<name>A0A3L7AFK5_9HYPH</name>
<dbReference type="NCBIfam" id="TIGR01789">
    <property type="entry name" value="lycopene_cycl"/>
    <property type="match status" value="1"/>
</dbReference>
<dbReference type="EMBL" id="RCTF01000008">
    <property type="protein sequence ID" value="RLP78488.1"/>
    <property type="molecule type" value="Genomic_DNA"/>
</dbReference>
<keyword evidence="3" id="KW-1185">Reference proteome</keyword>
<evidence type="ECO:0000256" key="1">
    <source>
        <dbReference type="ARBA" id="ARBA00006599"/>
    </source>
</evidence>
<dbReference type="InterPro" id="IPR008461">
    <property type="entry name" value="CrtY"/>
</dbReference>
<dbReference type="OrthoDB" id="5793379at2"/>
<dbReference type="GO" id="GO:0016117">
    <property type="term" value="P:carotenoid biosynthetic process"/>
    <property type="evidence" value="ECO:0007669"/>
    <property type="project" value="InterPro"/>
</dbReference>
<dbReference type="AlphaFoldDB" id="A0A3L7AFK5"/>
<dbReference type="InterPro" id="IPR036188">
    <property type="entry name" value="FAD/NAD-bd_sf"/>
</dbReference>
<dbReference type="SUPFAM" id="SSF51905">
    <property type="entry name" value="FAD/NAD(P)-binding domain"/>
    <property type="match status" value="1"/>
</dbReference>
<comment type="caution">
    <text evidence="2">The sequence shown here is derived from an EMBL/GenBank/DDBJ whole genome shotgun (WGS) entry which is preliminary data.</text>
</comment>
<evidence type="ECO:0000313" key="2">
    <source>
        <dbReference type="EMBL" id="RLP78488.1"/>
    </source>
</evidence>
<gene>
    <name evidence="2" type="primary">crtY</name>
    <name evidence="2" type="ORF">D9R14_11850</name>
</gene>
<dbReference type="Pfam" id="PF05834">
    <property type="entry name" value="Lycopene_cycl"/>
    <property type="match status" value="1"/>
</dbReference>
<organism evidence="2 3">
    <name type="scientific">Xanthobacter tagetidis</name>
    <dbReference type="NCBI Taxonomy" id="60216"/>
    <lineage>
        <taxon>Bacteria</taxon>
        <taxon>Pseudomonadati</taxon>
        <taxon>Pseudomonadota</taxon>
        <taxon>Alphaproteobacteria</taxon>
        <taxon>Hyphomicrobiales</taxon>
        <taxon>Xanthobacteraceae</taxon>
        <taxon>Xanthobacter</taxon>
    </lineage>
</organism>
<dbReference type="RefSeq" id="WP_121623540.1">
    <property type="nucleotide sequence ID" value="NZ_JACIIW010000001.1"/>
</dbReference>
<dbReference type="NCBIfam" id="TIGR01790">
    <property type="entry name" value="carotene-cycl"/>
    <property type="match status" value="1"/>
</dbReference>
<dbReference type="Proteomes" id="UP000269692">
    <property type="component" value="Unassembled WGS sequence"/>
</dbReference>
<reference evidence="2 3" key="1">
    <citation type="submission" date="2018-10" db="EMBL/GenBank/DDBJ databases">
        <title>Xanthobacter tagetidis genome sequencing and assembly.</title>
        <authorList>
            <person name="Maclea K.S."/>
            <person name="Goen A.E."/>
            <person name="Fatima S.A."/>
        </authorList>
    </citation>
    <scope>NUCLEOTIDE SEQUENCE [LARGE SCALE GENOMIC DNA]</scope>
    <source>
        <strain evidence="2 3">ATCC 700314</strain>
    </source>
</reference>
<dbReference type="InterPro" id="IPR010108">
    <property type="entry name" value="Lycopene_cyclase_b/e"/>
</dbReference>
<comment type="similarity">
    <text evidence="1">Belongs to the lycopene cyclase family.</text>
</comment>
<sequence length="385" mass="41218">MDDILLVGGGLANGLIAARLAERRPQVRFTVLEAGDALGGNHTWSFHASDVGAADRDFFAPFLAASWAGTDVHFPGFSRTLPGGYASISSARLAAALAGRFADRIRTGAPVATVAADHVVLEDGTRLDAGAVIDGRGAAPSRHLDLGWQKFVGLELRLERPHRLTRPIIMDARVTQLDGYRFVYVLPLDADTLLVEDTYYADGPDLSAEAVRARVIAYAAGMGWRGQVARSEEGVLPIALGGDIAAFLGEGPAGVARSGLRAALFHPTTGYSLPDAVALAGHVSTLPDLSGPALAAATRDFAVKRWESRGFFRLLNRMLFRAAEPAQRYRILARFYRLSPGLIARFYAGRLTLADQARILTGRPPVPLLRAVRCLTETRGSTPSP</sequence>
<protein>
    <submittedName>
        <fullName evidence="2">Lycopene cyclase</fullName>
    </submittedName>
</protein>
<accession>A0A3L7AFK5</accession>
<proteinExistence type="inferred from homology"/>